<comment type="caution">
    <text evidence="1">The sequence shown here is derived from an EMBL/GenBank/DDBJ whole genome shotgun (WGS) entry which is preliminary data.</text>
</comment>
<proteinExistence type="predicted"/>
<feature type="non-terminal residue" evidence="1">
    <location>
        <position position="1"/>
    </location>
</feature>
<gene>
    <name evidence="1" type="ORF">LCGC14_1014020</name>
</gene>
<dbReference type="EMBL" id="LAZR01004005">
    <property type="protein sequence ID" value="KKN12675.1"/>
    <property type="molecule type" value="Genomic_DNA"/>
</dbReference>
<reference evidence="1" key="1">
    <citation type="journal article" date="2015" name="Nature">
        <title>Complex archaea that bridge the gap between prokaryotes and eukaryotes.</title>
        <authorList>
            <person name="Spang A."/>
            <person name="Saw J.H."/>
            <person name="Jorgensen S.L."/>
            <person name="Zaremba-Niedzwiedzka K."/>
            <person name="Martijn J."/>
            <person name="Lind A.E."/>
            <person name="van Eijk R."/>
            <person name="Schleper C."/>
            <person name="Guy L."/>
            <person name="Ettema T.J."/>
        </authorList>
    </citation>
    <scope>NUCLEOTIDE SEQUENCE</scope>
</reference>
<name>A0A0F9MZD5_9ZZZZ</name>
<evidence type="ECO:0000313" key="1">
    <source>
        <dbReference type="EMBL" id="KKN12675.1"/>
    </source>
</evidence>
<organism evidence="1">
    <name type="scientific">marine sediment metagenome</name>
    <dbReference type="NCBI Taxonomy" id="412755"/>
    <lineage>
        <taxon>unclassified sequences</taxon>
        <taxon>metagenomes</taxon>
        <taxon>ecological metagenomes</taxon>
    </lineage>
</organism>
<dbReference type="AlphaFoldDB" id="A0A0F9MZD5"/>
<sequence length="134" mass="15368">YTSLPEIANRISGVGFLPVFTDFLAIGNTIYYGFISLNEVHENTEFSFSRLSSLNFLIFNEYHPVRLLRNKIIRLNISLEGDLNLLRSEYNIQYIISANNTIVSNYPGWNLIPSLPTAFSPVFSTPNLLVWKLY</sequence>
<protein>
    <submittedName>
        <fullName evidence="1">Uncharacterized protein</fullName>
    </submittedName>
</protein>
<accession>A0A0F9MZD5</accession>